<dbReference type="PATRIC" id="fig|301148.3.peg.2204"/>
<feature type="transmembrane region" description="Helical" evidence="1">
    <location>
        <begin position="136"/>
        <end position="158"/>
    </location>
</feature>
<name>A0A150MAG7_9BACI</name>
<protein>
    <submittedName>
        <fullName evidence="2">Uncharacterized protein</fullName>
    </submittedName>
</protein>
<evidence type="ECO:0000256" key="1">
    <source>
        <dbReference type="SAM" id="Phobius"/>
    </source>
</evidence>
<comment type="caution">
    <text evidence="2">The sequence shown here is derived from an EMBL/GenBank/DDBJ whole genome shotgun (WGS) entry which is preliminary data.</text>
</comment>
<dbReference type="Proteomes" id="UP000075683">
    <property type="component" value="Unassembled WGS sequence"/>
</dbReference>
<evidence type="ECO:0000313" key="2">
    <source>
        <dbReference type="EMBL" id="KYD21222.1"/>
    </source>
</evidence>
<keyword evidence="1" id="KW-1133">Transmembrane helix</keyword>
<dbReference type="AlphaFoldDB" id="A0A150MAG7"/>
<gene>
    <name evidence="2" type="ORF">B4135_0557</name>
</gene>
<accession>A0A150MAG7</accession>
<sequence length="185" mass="21822">MLKNDVSLQHRKPGLKIFRQSGLYFPPVFGRNRSGCPSMYFLFLYSKIALDWFCKTGRGRVERYLPPRESRRCSFHFSASAGRRLERTGKIAGTEGETARFRPAVSDWQTRLPERMLAMDWILALFLYFPEDKREYIPAAISFSIFFIACVFTFLWIVRYSKKEEEKAKHLEEQVKKWQGEDKKG</sequence>
<organism evidence="2 3">
    <name type="scientific">Caldibacillus debilis</name>
    <dbReference type="NCBI Taxonomy" id="301148"/>
    <lineage>
        <taxon>Bacteria</taxon>
        <taxon>Bacillati</taxon>
        <taxon>Bacillota</taxon>
        <taxon>Bacilli</taxon>
        <taxon>Bacillales</taxon>
        <taxon>Bacillaceae</taxon>
        <taxon>Caldibacillus</taxon>
    </lineage>
</organism>
<proteinExistence type="predicted"/>
<dbReference type="STRING" id="301148.B4135_0557"/>
<keyword evidence="1" id="KW-0812">Transmembrane</keyword>
<keyword evidence="1" id="KW-0472">Membrane</keyword>
<dbReference type="EMBL" id="LQYT01000021">
    <property type="protein sequence ID" value="KYD21222.1"/>
    <property type="molecule type" value="Genomic_DNA"/>
</dbReference>
<reference evidence="2 3" key="1">
    <citation type="submission" date="2016-01" db="EMBL/GenBank/DDBJ databases">
        <title>Draft Genome Sequences of Seven Thermophilic Sporeformers Isolated from Foods.</title>
        <authorList>
            <person name="Berendsen E.M."/>
            <person name="Wells-Bennik M.H."/>
            <person name="Krawcyk A.O."/>
            <person name="De Jong A."/>
            <person name="Holsappel S."/>
            <person name="Eijlander R.T."/>
            <person name="Kuipers O.P."/>
        </authorList>
    </citation>
    <scope>NUCLEOTIDE SEQUENCE [LARGE SCALE GENOMIC DNA]</scope>
    <source>
        <strain evidence="2 3">B4135</strain>
    </source>
</reference>
<evidence type="ECO:0000313" key="3">
    <source>
        <dbReference type="Proteomes" id="UP000075683"/>
    </source>
</evidence>